<accession>A0A4R1G588</accession>
<dbReference type="AlphaFoldDB" id="A0A4R1G588"/>
<organism evidence="1 2">
    <name type="scientific">Nocardia alba</name>
    <dbReference type="NCBI Taxonomy" id="225051"/>
    <lineage>
        <taxon>Bacteria</taxon>
        <taxon>Bacillati</taxon>
        <taxon>Actinomycetota</taxon>
        <taxon>Actinomycetes</taxon>
        <taxon>Mycobacteriales</taxon>
        <taxon>Nocardiaceae</taxon>
        <taxon>Nocardia</taxon>
    </lineage>
</organism>
<dbReference type="Proteomes" id="UP000294856">
    <property type="component" value="Unassembled WGS sequence"/>
</dbReference>
<dbReference type="RefSeq" id="WP_067455201.1">
    <property type="nucleotide sequence ID" value="NZ_SMFR01000001.1"/>
</dbReference>
<dbReference type="STRING" id="1210063.GCA_001612665_04719"/>
<dbReference type="OrthoDB" id="4407402at2"/>
<keyword evidence="2" id="KW-1185">Reference proteome</keyword>
<dbReference type="EMBL" id="SMFR01000001">
    <property type="protein sequence ID" value="TCK00549.1"/>
    <property type="molecule type" value="Genomic_DNA"/>
</dbReference>
<evidence type="ECO:0008006" key="3">
    <source>
        <dbReference type="Google" id="ProtNLM"/>
    </source>
</evidence>
<protein>
    <recommendedName>
        <fullName evidence="3">Tail protein</fullName>
    </recommendedName>
</protein>
<evidence type="ECO:0000313" key="2">
    <source>
        <dbReference type="Proteomes" id="UP000294856"/>
    </source>
</evidence>
<name>A0A4R1G588_9NOCA</name>
<gene>
    <name evidence="1" type="ORF">DFR71_1552</name>
</gene>
<reference evidence="1 2" key="1">
    <citation type="submission" date="2019-03" db="EMBL/GenBank/DDBJ databases">
        <title>Genomic Encyclopedia of Type Strains, Phase IV (KMG-IV): sequencing the most valuable type-strain genomes for metagenomic binning, comparative biology and taxonomic classification.</title>
        <authorList>
            <person name="Goeker M."/>
        </authorList>
    </citation>
    <scope>NUCLEOTIDE SEQUENCE [LARGE SCALE GENOMIC DNA]</scope>
    <source>
        <strain evidence="1 2">DSM 44684</strain>
    </source>
</reference>
<sequence>MGTSPALITITGVDGSTWTISGQGRGREGVDLGTAPSGLYDAPVTTIWNQTAFQNGATYGGYSTNRREVVFGVNIFEIAGRSWESVDSAWRKAWAYDADSIMTVTTGYGSRSLALRMSQQPDFKPNKDPHLNLWGQVTMTCTAGVPWWFEEPATSSWVSTISTTSGTTQSGTVAVANPTDQPMYLQWVCSAPGRWTLPDFSFGNNYHNRAEEDADRVVVLPNTAVGQDLVVDTDPARETLVAADRSQMWALMGGRGFEYMIPPYTPSTLLPVQVTGAPAGASVMAVQPRSWSRPWGLQ</sequence>
<evidence type="ECO:0000313" key="1">
    <source>
        <dbReference type="EMBL" id="TCK00549.1"/>
    </source>
</evidence>
<comment type="caution">
    <text evidence="1">The sequence shown here is derived from an EMBL/GenBank/DDBJ whole genome shotgun (WGS) entry which is preliminary data.</text>
</comment>
<proteinExistence type="predicted"/>